<evidence type="ECO:0000259" key="7">
    <source>
        <dbReference type="PROSITE" id="PS51469"/>
    </source>
</evidence>
<evidence type="ECO:0000256" key="6">
    <source>
        <dbReference type="SAM" id="Phobius"/>
    </source>
</evidence>
<evidence type="ECO:0000313" key="9">
    <source>
        <dbReference type="Proteomes" id="UP000813385"/>
    </source>
</evidence>
<feature type="region of interest" description="Disordered" evidence="5">
    <location>
        <begin position="1033"/>
        <end position="1057"/>
    </location>
</feature>
<dbReference type="OrthoDB" id="342281at2759"/>
<keyword evidence="2 6" id="KW-0812">Transmembrane</keyword>
<dbReference type="Proteomes" id="UP000813385">
    <property type="component" value="Unassembled WGS sequence"/>
</dbReference>
<feature type="region of interest" description="Disordered" evidence="5">
    <location>
        <begin position="21"/>
        <end position="55"/>
    </location>
</feature>
<keyword evidence="9" id="KW-1185">Reference proteome</keyword>
<name>A0A8K0X1F5_9PEZI</name>
<feature type="compositionally biased region" description="Low complexity" evidence="5">
    <location>
        <begin position="153"/>
        <end position="178"/>
    </location>
</feature>
<accession>A0A8K0X1F5</accession>
<evidence type="ECO:0000256" key="3">
    <source>
        <dbReference type="ARBA" id="ARBA00022989"/>
    </source>
</evidence>
<comment type="caution">
    <text evidence="8">The sequence shown here is derived from an EMBL/GenBank/DDBJ whole genome shotgun (WGS) entry which is preliminary data.</text>
</comment>
<feature type="transmembrane region" description="Helical" evidence="6">
    <location>
        <begin position="743"/>
        <end position="763"/>
    </location>
</feature>
<feature type="compositionally biased region" description="Basic and acidic residues" evidence="5">
    <location>
        <begin position="1033"/>
        <end position="1042"/>
    </location>
</feature>
<feature type="compositionally biased region" description="Basic and acidic residues" evidence="5">
    <location>
        <begin position="474"/>
        <end position="483"/>
    </location>
</feature>
<feature type="compositionally biased region" description="Low complexity" evidence="5">
    <location>
        <begin position="118"/>
        <end position="134"/>
    </location>
</feature>
<evidence type="ECO:0000256" key="4">
    <source>
        <dbReference type="ARBA" id="ARBA00023136"/>
    </source>
</evidence>
<feature type="region of interest" description="Disordered" evidence="5">
    <location>
        <begin position="347"/>
        <end position="611"/>
    </location>
</feature>
<dbReference type="EMBL" id="JAGPXD010000005">
    <property type="protein sequence ID" value="KAH7353558.1"/>
    <property type="molecule type" value="Genomic_DNA"/>
</dbReference>
<protein>
    <recommendedName>
        <fullName evidence="7">SUN domain-containing protein</fullName>
    </recommendedName>
</protein>
<feature type="compositionally biased region" description="Polar residues" evidence="5">
    <location>
        <begin position="1047"/>
        <end position="1057"/>
    </location>
</feature>
<comment type="subcellular location">
    <subcellularLocation>
        <location evidence="1">Membrane</location>
    </subcellularLocation>
</comment>
<feature type="region of interest" description="Disordered" evidence="5">
    <location>
        <begin position="74"/>
        <end position="286"/>
    </location>
</feature>
<feature type="compositionally biased region" description="Polar residues" evidence="5">
    <location>
        <begin position="406"/>
        <end position="416"/>
    </location>
</feature>
<feature type="compositionally biased region" description="Basic residues" evidence="5">
    <location>
        <begin position="238"/>
        <end position="250"/>
    </location>
</feature>
<dbReference type="GO" id="GO:0034993">
    <property type="term" value="C:meiotic nuclear membrane microtubule tethering complex"/>
    <property type="evidence" value="ECO:0007669"/>
    <property type="project" value="TreeGrafter"/>
</dbReference>
<dbReference type="Gene3D" id="2.60.120.260">
    <property type="entry name" value="Galactose-binding domain-like"/>
    <property type="match status" value="1"/>
</dbReference>
<organism evidence="8 9">
    <name type="scientific">Plectosphaerella cucumerina</name>
    <dbReference type="NCBI Taxonomy" id="40658"/>
    <lineage>
        <taxon>Eukaryota</taxon>
        <taxon>Fungi</taxon>
        <taxon>Dikarya</taxon>
        <taxon>Ascomycota</taxon>
        <taxon>Pezizomycotina</taxon>
        <taxon>Sordariomycetes</taxon>
        <taxon>Hypocreomycetidae</taxon>
        <taxon>Glomerellales</taxon>
        <taxon>Plectosphaerellaceae</taxon>
        <taxon>Plectosphaerella</taxon>
    </lineage>
</organism>
<evidence type="ECO:0000313" key="8">
    <source>
        <dbReference type="EMBL" id="KAH7353558.1"/>
    </source>
</evidence>
<dbReference type="InterPro" id="IPR012919">
    <property type="entry name" value="SUN_dom"/>
</dbReference>
<feature type="compositionally biased region" description="Polar residues" evidence="5">
    <location>
        <begin position="104"/>
        <end position="117"/>
    </location>
</feature>
<feature type="compositionally biased region" description="Polar residues" evidence="5">
    <location>
        <begin position="74"/>
        <end position="91"/>
    </location>
</feature>
<feature type="region of interest" description="Disordered" evidence="5">
    <location>
        <begin position="791"/>
        <end position="826"/>
    </location>
</feature>
<dbReference type="InterPro" id="IPR045119">
    <property type="entry name" value="SUN1-5"/>
</dbReference>
<dbReference type="PANTHER" id="PTHR12911:SF8">
    <property type="entry name" value="KLAROID PROTEIN-RELATED"/>
    <property type="match status" value="1"/>
</dbReference>
<evidence type="ECO:0000256" key="1">
    <source>
        <dbReference type="ARBA" id="ARBA00004370"/>
    </source>
</evidence>
<feature type="compositionally biased region" description="Low complexity" evidence="5">
    <location>
        <begin position="256"/>
        <end position="267"/>
    </location>
</feature>
<evidence type="ECO:0000256" key="2">
    <source>
        <dbReference type="ARBA" id="ARBA00022692"/>
    </source>
</evidence>
<dbReference type="PROSITE" id="PS51469">
    <property type="entry name" value="SUN"/>
    <property type="match status" value="1"/>
</dbReference>
<feature type="domain" description="SUN" evidence="7">
    <location>
        <begin position="1213"/>
        <end position="1414"/>
    </location>
</feature>
<reference evidence="8" key="1">
    <citation type="journal article" date="2021" name="Nat. Commun.">
        <title>Genetic determinants of endophytism in the Arabidopsis root mycobiome.</title>
        <authorList>
            <person name="Mesny F."/>
            <person name="Miyauchi S."/>
            <person name="Thiergart T."/>
            <person name="Pickel B."/>
            <person name="Atanasova L."/>
            <person name="Karlsson M."/>
            <person name="Huettel B."/>
            <person name="Barry K.W."/>
            <person name="Haridas S."/>
            <person name="Chen C."/>
            <person name="Bauer D."/>
            <person name="Andreopoulos W."/>
            <person name="Pangilinan J."/>
            <person name="LaButti K."/>
            <person name="Riley R."/>
            <person name="Lipzen A."/>
            <person name="Clum A."/>
            <person name="Drula E."/>
            <person name="Henrissat B."/>
            <person name="Kohler A."/>
            <person name="Grigoriev I.V."/>
            <person name="Martin F.M."/>
            <person name="Hacquard S."/>
        </authorList>
    </citation>
    <scope>NUCLEOTIDE SEQUENCE</scope>
    <source>
        <strain evidence="8">MPI-CAGE-AT-0016</strain>
    </source>
</reference>
<keyword evidence="3 6" id="KW-1133">Transmembrane helix</keyword>
<keyword evidence="4 6" id="KW-0472">Membrane</keyword>
<sequence>MARLRSASPDTAGIRNMMGGAAVKSNLPPIPSKISTAYGSPVEAAPKPTRRRAGASIKEVVNDIIVDARSDANNTSSLDFSLDTPSQTASSALAKRSERKTAMKNATTANSTRPTNGTASTEPASAAKAAPAAKGNGKKTSQRNADMSPDPISEPSHFPSSAAPPARSSSRLSEASLPIVPEEGARNLSPSPLPDHGPGNDSDASGPGPMRTPSPARSDSPKHPRTESEEEEASQSPPRKKQRSNIRPRKTSTPYRSLRSDVSVDSSPVAGHRFPGTPSTTRREFDDADSILGDLEAHSTPSLGTPVKAMSVRKVNPLQEFSPGGHIIPPKNAKSYSIDPMDGSITFQHAPPSKYDPIAVHPSRRKRRIRYPLPGTPTHSPGGTRRYYSPPPSAQRLSTRGAPQDGSRTPTPNLRSNAIPRPESGAADKGKDVEMTVPTPTNSLFYKRPPTTYGLLVMPEHRPRSRSSSPSRDAGSRSKRDRSPIGTRSRGPKAGSSSNTGKRPDVDTGAKSGLPTVEQGKLPQAKPAPSPVRATRGNKPLPPHGPSAVPDWLLPEPVKVIPRPQSPAKKPAQEPPKVPSVSLSSPDDETPPEPSRVLFPPSVSKGPVAANPMTWAGLQKPAQPINSKTGQGGTATLKPKIVAPPAQPTFDVELTLPEQAPTPASNWWLCLTNLWPFKRHAAPRRPRRETLGFLEDNGFVAWLQDEIRTFGLTLWTWLMSLVGGTLGAIVSIFSLVGTKFAAGMYMVATWISDFISAAIALIYGTSNMAYTSVRNAWAGLFGRTTDNGTRNIRGTTIRPGTVTGSTAEPSRVKTTRPPVPARQTTTNSIPGFLDTRGIDFSQWLKPFLACALVATVAYMLSRTSWDRTARRTHETHDAIFQPEHSGVSARELFALWPGFFSGIWASITSLAYSVGQYVPSVHGPSPSKWFSPTESAVFNKKMRGLEHTAQTIVTEQAVQSNAIDRLETLVPKIIHRDLDAEGRPKIHDMFYFALRDLMNRDEEVLTLQKNADGDFELSEPHYQAVKAKFEKEWAEAKSHSEDGGAPASSNGSGVTSGEVQRIIDDKLPASWDNWVSRNEDRVKQALDEAGLTGDIAAEVVGRLQARPGNLVTREQFLAELKDEFAKHSSQVMTEVDSFMKRTGDGHLRDLVAAALRKHGVDDLSMRRIETIVEDKVRYILGSAGLKGLSKSKVASIIDNETGRGVNFFAVGTGAFIHHKHTSPQYEAAPYKYKSEGWRRDYRTTSTPPIVALKPWDDFGDCWCGKNADSHSGRPIGVTLSVQIAHSISPDMFVIEHIPATRSLEPDAVPDEMELWAFVEDHREAAVLEELSQRFFDASAAADATRAILGGGWVRIGHFTYRPEEGREGAFVYKIPEVLREAGLQTDHVVVRAVNNVGNADHTCIYRVKLFGAKMDTGKGPDDPAWR</sequence>
<proteinExistence type="predicted"/>
<dbReference type="PANTHER" id="PTHR12911">
    <property type="entry name" value="SAD1/UNC-84-LIKE PROTEIN-RELATED"/>
    <property type="match status" value="1"/>
</dbReference>
<gene>
    <name evidence="8" type="ORF">B0T11DRAFT_118800</name>
</gene>
<feature type="transmembrane region" description="Helical" evidence="6">
    <location>
        <begin position="714"/>
        <end position="736"/>
    </location>
</feature>
<dbReference type="GO" id="GO:0043495">
    <property type="term" value="F:protein-membrane adaptor activity"/>
    <property type="evidence" value="ECO:0007669"/>
    <property type="project" value="TreeGrafter"/>
</dbReference>
<evidence type="ECO:0000256" key="5">
    <source>
        <dbReference type="SAM" id="MobiDB-lite"/>
    </source>
</evidence>